<organism evidence="1 2">
    <name type="scientific">Periplaneta americana</name>
    <name type="common">American cockroach</name>
    <name type="synonym">Blatta americana</name>
    <dbReference type="NCBI Taxonomy" id="6978"/>
    <lineage>
        <taxon>Eukaryota</taxon>
        <taxon>Metazoa</taxon>
        <taxon>Ecdysozoa</taxon>
        <taxon>Arthropoda</taxon>
        <taxon>Hexapoda</taxon>
        <taxon>Insecta</taxon>
        <taxon>Pterygota</taxon>
        <taxon>Neoptera</taxon>
        <taxon>Polyneoptera</taxon>
        <taxon>Dictyoptera</taxon>
        <taxon>Blattodea</taxon>
        <taxon>Blattoidea</taxon>
        <taxon>Blattidae</taxon>
        <taxon>Blattinae</taxon>
        <taxon>Periplaneta</taxon>
    </lineage>
</organism>
<dbReference type="Proteomes" id="UP001148838">
    <property type="component" value="Unassembled WGS sequence"/>
</dbReference>
<protein>
    <submittedName>
        <fullName evidence="1">Uncharacterized protein</fullName>
    </submittedName>
</protein>
<evidence type="ECO:0000313" key="1">
    <source>
        <dbReference type="EMBL" id="KAJ4447808.1"/>
    </source>
</evidence>
<accession>A0ABQ8TMC5</accession>
<name>A0ABQ8TMC5_PERAM</name>
<keyword evidence="2" id="KW-1185">Reference proteome</keyword>
<sequence length="265" mass="30465">MAGLCDGGNEPPGSLKANKKYVVSTWDSINAVSFLSRILTMKLRIPPLSYRAQVQRHASAHRNGYLRVFYTYVLAQQWKENEVRTVNKISKCDGVNGIDCTHVRSNGLNSSVLVTLLCNTRGGKFDPVLWIELRSSTGYYSHCKDIKVHLLPTLKHKSSRNKGADADGESSLRNIFVLRYQRDYHKKPKEDQYRVLQRCRREFEHRYTSVRIPSRSTIHDLVNKVRRTGPFLNKKCVQQRRVLTEEKLDEVGARLEHSPANHCDV</sequence>
<dbReference type="EMBL" id="JAJSOF020000005">
    <property type="protein sequence ID" value="KAJ4447808.1"/>
    <property type="molecule type" value="Genomic_DNA"/>
</dbReference>
<reference evidence="1 2" key="1">
    <citation type="journal article" date="2022" name="Allergy">
        <title>Genome assembly and annotation of Periplaneta americana reveal a comprehensive cockroach allergen profile.</title>
        <authorList>
            <person name="Wang L."/>
            <person name="Xiong Q."/>
            <person name="Saelim N."/>
            <person name="Wang L."/>
            <person name="Nong W."/>
            <person name="Wan A.T."/>
            <person name="Shi M."/>
            <person name="Liu X."/>
            <person name="Cao Q."/>
            <person name="Hui J.H.L."/>
            <person name="Sookrung N."/>
            <person name="Leung T.F."/>
            <person name="Tungtrongchitr A."/>
            <person name="Tsui S.K.W."/>
        </authorList>
    </citation>
    <scope>NUCLEOTIDE SEQUENCE [LARGE SCALE GENOMIC DNA]</scope>
    <source>
        <strain evidence="1">PWHHKU_190912</strain>
    </source>
</reference>
<evidence type="ECO:0000313" key="2">
    <source>
        <dbReference type="Proteomes" id="UP001148838"/>
    </source>
</evidence>
<comment type="caution">
    <text evidence="1">The sequence shown here is derived from an EMBL/GenBank/DDBJ whole genome shotgun (WGS) entry which is preliminary data.</text>
</comment>
<gene>
    <name evidence="1" type="ORF">ANN_09816</name>
</gene>
<proteinExistence type="predicted"/>